<comment type="caution">
    <text evidence="1">The sequence shown here is derived from an EMBL/GenBank/DDBJ whole genome shotgun (WGS) entry which is preliminary data.</text>
</comment>
<gene>
    <name evidence="1" type="ORF">HAQ05_02015</name>
</gene>
<dbReference type="Pfam" id="PF16263">
    <property type="entry name" value="DUF4917"/>
    <property type="match status" value="1"/>
</dbReference>
<proteinExistence type="predicted"/>
<dbReference type="Proteomes" id="UP000805841">
    <property type="component" value="Unassembled WGS sequence"/>
</dbReference>
<dbReference type="EMBL" id="JAAOCA010000002">
    <property type="protein sequence ID" value="MBD1597492.1"/>
    <property type="molecule type" value="Genomic_DNA"/>
</dbReference>
<evidence type="ECO:0000313" key="1">
    <source>
        <dbReference type="EMBL" id="MBD1597492.1"/>
    </source>
</evidence>
<dbReference type="InterPro" id="IPR032581">
    <property type="entry name" value="DUF4917"/>
</dbReference>
<dbReference type="RefSeq" id="WP_190416918.1">
    <property type="nucleotide sequence ID" value="NZ_JAAOCA010000002.1"/>
</dbReference>
<accession>A0ABR7YWD3</accession>
<keyword evidence="2" id="KW-1185">Reference proteome</keyword>
<name>A0ABR7YWD3_9PSED</name>
<sequence length="331" mass="36071">MATSDLNATLPTWAALAEAQACTGLLLGNGASRAVWRTFNYPSLFERAQQVRNRPLAQTDLALFKALGTESFTQVLVALGNTARVNAALTISSTAPLNRYYSIKEALIHAVRSLHITWQQLNPANLAAINRALRHYRTVYSSNYDLLCHWAVWHNMAGFDDLMDPDDGFDARRLASSATRVLYLHGGLHLVRNRDGSTRQRAAGGSELLDGFAINTPGDVPLLVNEGHSEDKLRTIGQNAYLSAALQQLATHRGALCVFGHQLGTQDAHLVHAVRSARPERIAVSIFPLSDAWVISQKAHYRSLLGDVAALSFFDATSHPLGAPGLLHRPG</sequence>
<organism evidence="1 2">
    <name type="scientific">Pseudomonas typographi</name>
    <dbReference type="NCBI Taxonomy" id="2715964"/>
    <lineage>
        <taxon>Bacteria</taxon>
        <taxon>Pseudomonadati</taxon>
        <taxon>Pseudomonadota</taxon>
        <taxon>Gammaproteobacteria</taxon>
        <taxon>Pseudomonadales</taxon>
        <taxon>Pseudomonadaceae</taxon>
        <taxon>Pseudomonas</taxon>
    </lineage>
</organism>
<protein>
    <submittedName>
        <fullName evidence="1">DUF4917 family protein</fullName>
    </submittedName>
</protein>
<reference evidence="1 2" key="1">
    <citation type="journal article" date="2020" name="Insects">
        <title>Bacteria Belonging to Pseudomonas typographi sp. nov. from the Bark Beetle Ips typographus Have Genomic Potential to Aid in the Host Ecology.</title>
        <authorList>
            <person name="Peral-Aranega E."/>
            <person name="Saati-Santamaria Z."/>
            <person name="Kolarik M."/>
            <person name="Rivas R."/>
            <person name="Garcia-Fraile P."/>
        </authorList>
    </citation>
    <scope>NUCLEOTIDE SEQUENCE [LARGE SCALE GENOMIC DNA]</scope>
    <source>
        <strain evidence="1 2">CA3A</strain>
    </source>
</reference>
<evidence type="ECO:0000313" key="2">
    <source>
        <dbReference type="Proteomes" id="UP000805841"/>
    </source>
</evidence>